<dbReference type="Proteomes" id="UP000244089">
    <property type="component" value="Unassembled WGS sequence"/>
</dbReference>
<protein>
    <submittedName>
        <fullName evidence="1">Uncharacterized protein</fullName>
    </submittedName>
</protein>
<dbReference type="EMBL" id="SNXX01000026">
    <property type="protein sequence ID" value="TDP89086.1"/>
    <property type="molecule type" value="Genomic_DNA"/>
</dbReference>
<reference evidence="1 3" key="1">
    <citation type="submission" date="2018-04" db="EMBL/GenBank/DDBJ databases">
        <title>Subsurface microbial communities from deep shales in Ohio and West Virginia, USA.</title>
        <authorList>
            <person name="Wrighton K."/>
        </authorList>
    </citation>
    <scope>NUCLEOTIDE SEQUENCE [LARGE SCALE GENOMIC DNA]</scope>
    <source>
        <strain evidence="2 4">MSL 7</strain>
        <strain evidence="1 3">WC1</strain>
    </source>
</reference>
<comment type="caution">
    <text evidence="1">The sequence shown here is derived from an EMBL/GenBank/DDBJ whole genome shotgun (WGS) entry which is preliminary data.</text>
</comment>
<dbReference type="Proteomes" id="UP000295176">
    <property type="component" value="Unassembled WGS sequence"/>
</dbReference>
<evidence type="ECO:0000313" key="1">
    <source>
        <dbReference type="EMBL" id="PTV93543.1"/>
    </source>
</evidence>
<evidence type="ECO:0000313" key="4">
    <source>
        <dbReference type="Proteomes" id="UP000295176"/>
    </source>
</evidence>
<accession>A0A2T5RG92</accession>
<dbReference type="EMBL" id="QAXS01000039">
    <property type="protein sequence ID" value="PTV93543.1"/>
    <property type="molecule type" value="Genomic_DNA"/>
</dbReference>
<evidence type="ECO:0000313" key="3">
    <source>
        <dbReference type="Proteomes" id="UP000244089"/>
    </source>
</evidence>
<dbReference type="AlphaFoldDB" id="A0A2T5RG92"/>
<gene>
    <name evidence="2" type="ORF">C7957_1266</name>
    <name evidence="1" type="ORF">C8C76_13916</name>
</gene>
<evidence type="ECO:0000313" key="2">
    <source>
        <dbReference type="EMBL" id="TDP89086.1"/>
    </source>
</evidence>
<proteinExistence type="predicted"/>
<dbReference type="OrthoDB" id="2112082at2"/>
<name>A0A2T5RG92_9FIRM</name>
<organism evidence="1 3">
    <name type="scientific">Halanaerobium saccharolyticum</name>
    <dbReference type="NCBI Taxonomy" id="43595"/>
    <lineage>
        <taxon>Bacteria</taxon>
        <taxon>Bacillati</taxon>
        <taxon>Bacillota</taxon>
        <taxon>Clostridia</taxon>
        <taxon>Halanaerobiales</taxon>
        <taxon>Halanaerobiaceae</taxon>
        <taxon>Halanaerobium</taxon>
    </lineage>
</organism>
<sequence>MKSLKEKISGIVDGDFEVHHIFKEIVQNRSIFTEDEEIVDLLFIKREHLNERVKTSPIFSPASLLVATTHGLVYAVEGFEEINDKYLGYKMKHIYYDQISALELDLCLLKGNFKVTTSSSIDILPAS</sequence>
<dbReference type="RefSeq" id="WP_108142209.1">
    <property type="nucleotide sequence ID" value="NZ_QAXS01000039.1"/>
</dbReference>